<accession>A0A1B1Y9R2</accession>
<keyword evidence="1" id="KW-0472">Membrane</keyword>
<evidence type="ECO:0000256" key="1">
    <source>
        <dbReference type="SAM" id="Phobius"/>
    </source>
</evidence>
<feature type="transmembrane region" description="Helical" evidence="1">
    <location>
        <begin position="71"/>
        <end position="89"/>
    </location>
</feature>
<gene>
    <name evidence="2" type="ORF">AXE80_07105</name>
</gene>
<dbReference type="STRING" id="1790137.AXE80_07105"/>
<keyword evidence="1" id="KW-0812">Transmembrane</keyword>
<keyword evidence="1" id="KW-1133">Transmembrane helix</keyword>
<feature type="transmembrane region" description="Helical" evidence="1">
    <location>
        <begin position="41"/>
        <end position="59"/>
    </location>
</feature>
<name>A0A1B1Y9R2_9FLAO</name>
<dbReference type="AlphaFoldDB" id="A0A1B1Y9R2"/>
<keyword evidence="3" id="KW-1185">Reference proteome</keyword>
<evidence type="ECO:0000313" key="3">
    <source>
        <dbReference type="Proteomes" id="UP000092967"/>
    </source>
</evidence>
<dbReference type="RefSeq" id="WP_083194711.1">
    <property type="nucleotide sequence ID" value="NZ_CP014224.1"/>
</dbReference>
<dbReference type="OrthoDB" id="1447802at2"/>
<feature type="transmembrane region" description="Helical" evidence="1">
    <location>
        <begin position="101"/>
        <end position="117"/>
    </location>
</feature>
<proteinExistence type="predicted"/>
<protein>
    <recommendedName>
        <fullName evidence="4">Magnesium citrate secondary transporter</fullName>
    </recommendedName>
</protein>
<reference evidence="2 3" key="1">
    <citation type="submission" date="2016-02" db="EMBL/GenBank/DDBJ databases">
        <authorList>
            <person name="Wen L."/>
            <person name="He K."/>
            <person name="Yang H."/>
        </authorList>
    </citation>
    <scope>NUCLEOTIDE SEQUENCE [LARGE SCALE GENOMIC DNA]</scope>
    <source>
        <strain evidence="2 3">CZ1127</strain>
    </source>
</reference>
<evidence type="ECO:0000313" key="2">
    <source>
        <dbReference type="EMBL" id="ANW97459.1"/>
    </source>
</evidence>
<dbReference type="EMBL" id="CP014224">
    <property type="protein sequence ID" value="ANW97459.1"/>
    <property type="molecule type" value="Genomic_DNA"/>
</dbReference>
<sequence>MKTFRFLEINKLVYCILSIIAITVYFLKLNEYQLPMLIHNYLNDLLCLPLVLGIITYIIRFLKKDAQFKLPLGFVICLATYYAVYFEFYQPKINSRYTSDWIDVLLYFIGGFSYFFVTRFKMKKNN</sequence>
<evidence type="ECO:0008006" key="4">
    <source>
        <dbReference type="Google" id="ProtNLM"/>
    </source>
</evidence>
<feature type="transmembrane region" description="Helical" evidence="1">
    <location>
        <begin position="12"/>
        <end position="29"/>
    </location>
</feature>
<dbReference type="Proteomes" id="UP000092967">
    <property type="component" value="Chromosome"/>
</dbReference>
<organism evidence="2 3">
    <name type="scientific">Wenyingzhuangia fucanilytica</name>
    <dbReference type="NCBI Taxonomy" id="1790137"/>
    <lineage>
        <taxon>Bacteria</taxon>
        <taxon>Pseudomonadati</taxon>
        <taxon>Bacteroidota</taxon>
        <taxon>Flavobacteriia</taxon>
        <taxon>Flavobacteriales</taxon>
        <taxon>Flavobacteriaceae</taxon>
        <taxon>Wenyingzhuangia</taxon>
    </lineage>
</organism>
<dbReference type="KEGG" id="wfu:AXE80_07105"/>